<proteinExistence type="predicted"/>
<name>A0ABT0I5E4_9ACTN</name>
<organism evidence="1 2">
    <name type="scientific">Streptomyces lichenis</name>
    <dbReference type="NCBI Taxonomy" id="2306967"/>
    <lineage>
        <taxon>Bacteria</taxon>
        <taxon>Bacillati</taxon>
        <taxon>Actinomycetota</taxon>
        <taxon>Actinomycetes</taxon>
        <taxon>Kitasatosporales</taxon>
        <taxon>Streptomycetaceae</taxon>
        <taxon>Streptomyces</taxon>
    </lineage>
</organism>
<dbReference type="RefSeq" id="WP_248631728.1">
    <property type="nucleotide sequence ID" value="NZ_JALPTH010000003.1"/>
</dbReference>
<reference evidence="1 2" key="1">
    <citation type="submission" date="2022-04" db="EMBL/GenBank/DDBJ databases">
        <title>Streptomyces sp. nov. LCR6-01 isolated from Lichen of Dirinaria sp.</title>
        <authorList>
            <person name="Kanchanasin P."/>
            <person name="Tanasupawat S."/>
            <person name="Phongsopitanun W."/>
        </authorList>
    </citation>
    <scope>NUCLEOTIDE SEQUENCE [LARGE SCALE GENOMIC DNA]</scope>
    <source>
        <strain evidence="1 2">LCR6-01</strain>
    </source>
</reference>
<dbReference type="EMBL" id="JALPTH010000003">
    <property type="protein sequence ID" value="MCK8676528.1"/>
    <property type="molecule type" value="Genomic_DNA"/>
</dbReference>
<gene>
    <name evidence="1" type="ORF">M1O15_03750</name>
</gene>
<protein>
    <submittedName>
        <fullName evidence="1">Uncharacterized protein</fullName>
    </submittedName>
</protein>
<comment type="caution">
    <text evidence="1">The sequence shown here is derived from an EMBL/GenBank/DDBJ whole genome shotgun (WGS) entry which is preliminary data.</text>
</comment>
<evidence type="ECO:0000313" key="1">
    <source>
        <dbReference type="EMBL" id="MCK8676528.1"/>
    </source>
</evidence>
<evidence type="ECO:0000313" key="2">
    <source>
        <dbReference type="Proteomes" id="UP001522868"/>
    </source>
</evidence>
<dbReference type="Proteomes" id="UP001522868">
    <property type="component" value="Unassembled WGS sequence"/>
</dbReference>
<sequence length="122" mass="13771">MEGQEEYALRRSELLSKVNELDGEERQLIASYMRKGTIILAFMEYTTDIIAAKFGTSGGSGILSDGNYFWRGDAADYVEKYGISPGDEFLESVLDKEGTPPTLTKEEVLEIDDYFVFMRDSQ</sequence>
<keyword evidence="2" id="KW-1185">Reference proteome</keyword>
<accession>A0ABT0I5E4</accession>